<feature type="compositionally biased region" description="Basic and acidic residues" evidence="1">
    <location>
        <begin position="410"/>
        <end position="438"/>
    </location>
</feature>
<dbReference type="EMBL" id="LUGH01000352">
    <property type="protein sequence ID" value="OBZ85843.1"/>
    <property type="molecule type" value="Genomic_DNA"/>
</dbReference>
<accession>A0A1C7N9M8</accession>
<feature type="compositionally biased region" description="Basic and acidic residues" evidence="1">
    <location>
        <begin position="308"/>
        <end position="323"/>
    </location>
</feature>
<dbReference type="AlphaFoldDB" id="A0A1C7N9M8"/>
<feature type="compositionally biased region" description="Low complexity" evidence="1">
    <location>
        <begin position="727"/>
        <end position="737"/>
    </location>
</feature>
<comment type="caution">
    <text evidence="2">The sequence shown here is derived from an EMBL/GenBank/DDBJ whole genome shotgun (WGS) entry which is preliminary data.</text>
</comment>
<feature type="compositionally biased region" description="Low complexity" evidence="1">
    <location>
        <begin position="880"/>
        <end position="894"/>
    </location>
</feature>
<dbReference type="InParanoid" id="A0A1C7N9M8"/>
<protein>
    <recommendedName>
        <fullName evidence="4">Btz domain-containing protein</fullName>
    </recommendedName>
</protein>
<sequence>MSRLLRSRRGHISEGEEDDYGSDSYSITTNSFSDSDSERDYTDGSSDEEYTDSEEETVTEEEDETEEEEDDSDAEEDQSQPVTSSQQQALVSNTTEDVEPNFQQSSHTKDPNIVKEEEIDYQSHYDDKEKRIQEHREYRRKLVEDPSFVPYVGSFWGHDDRYREDLLTETRAESSQPYFSNNHASNGHTAGGSRNHDGNRHDIDPLMYKKWDHSGYEELLRMDEEDERRKRSLIEAGKTEELANFRPYRPRYHNNHNQHYSRGPRNYKGHGSGDQRSPHRQQRTQHEEWPELSHNSQEKLNETATVNKEQRDEWSQPPKDDHGWGNALVTGIEEIKLEENGWKEESKGWKEESTGWGDTATNENNDGWSKPSPSSPDKHGWDSTDKTIVSNDNQPDQNNWSASENQAVTDDLKDHTDWSNTKFSERNSDRHSPSDKQRKVQPNIPNEEKASSSWTLNAVPEIEVPTTPSKWTTRSDRGRGRFNNNDNYQNRPRRDHRNTEDSWRPKKAEQEEQITQEWKADNLDPSPVTNSPAISSVRWDKPDTTTTTAENGWGESVATTDDNKGATATNGWEASSTVENGTGWNSDMPESNNTNNNSTTQAADPVKEPSAVWNQSKETELQPNAVEVDTKGWGPAPVLESQNKVDSDISWATHTNNNLTDNLQNISSEGTAAGWGDLDVSKLSEDANVGWKTDTNDEKFNNWDTHKESVHHPPRKGRGYLSQKMDAVAPTTATATPSNVSEEDQFSSQQQLSQEATPVMSAWGNFHNGGDEDSDVEIILEAEEEPEWLKQEQVLGMTAPGDMDASASSPYISSSPSMDDSPSKHASRQHYYSQAEYSPRFDSRKPRYNTNSSRPRRQFDESWRRRKDDSPHQGPPLPQQPQQQPVPTYYPTPQHMNGANITYVPMIPNTNYLHMGGNVQPNDSSVNGSNKFYAPLPPGFEANGMVYYGVDPNLYPPVQPFYYYMPINNNNGVMGSSVAYEEPRSPPTQRLQEEDDDEGWGPSPDIGDADTQWKSHNNRHQQNPPNHTVNYNPSPYYYYPQQSQPHF</sequence>
<feature type="compositionally biased region" description="Polar residues" evidence="1">
    <location>
        <begin position="173"/>
        <end position="188"/>
    </location>
</feature>
<dbReference type="OrthoDB" id="3361414at2759"/>
<keyword evidence="3" id="KW-1185">Reference proteome</keyword>
<feature type="compositionally biased region" description="Basic and acidic residues" evidence="1">
    <location>
        <begin position="284"/>
        <end position="301"/>
    </location>
</feature>
<feature type="compositionally biased region" description="Polar residues" evidence="1">
    <location>
        <begin position="746"/>
        <end position="756"/>
    </location>
</feature>
<dbReference type="Proteomes" id="UP000093000">
    <property type="component" value="Unassembled WGS sequence"/>
</dbReference>
<organism evidence="2 3">
    <name type="scientific">Choanephora cucurbitarum</name>
    <dbReference type="NCBI Taxonomy" id="101091"/>
    <lineage>
        <taxon>Eukaryota</taxon>
        <taxon>Fungi</taxon>
        <taxon>Fungi incertae sedis</taxon>
        <taxon>Mucoromycota</taxon>
        <taxon>Mucoromycotina</taxon>
        <taxon>Mucoromycetes</taxon>
        <taxon>Mucorales</taxon>
        <taxon>Mucorineae</taxon>
        <taxon>Choanephoraceae</taxon>
        <taxon>Choanephoroideae</taxon>
        <taxon>Choanephora</taxon>
    </lineage>
</organism>
<feature type="region of interest" description="Disordered" evidence="1">
    <location>
        <begin position="167"/>
        <end position="204"/>
    </location>
</feature>
<feature type="compositionally biased region" description="Basic and acidic residues" evidence="1">
    <location>
        <begin position="333"/>
        <end position="353"/>
    </location>
</feature>
<feature type="region of interest" description="Disordered" evidence="1">
    <location>
        <begin position="799"/>
        <end position="894"/>
    </location>
</feature>
<feature type="compositionally biased region" description="Polar residues" evidence="1">
    <location>
        <begin position="80"/>
        <end position="106"/>
    </location>
</feature>
<feature type="compositionally biased region" description="Basic and acidic residues" evidence="1">
    <location>
        <begin position="221"/>
        <end position="243"/>
    </location>
</feature>
<gene>
    <name evidence="2" type="ORF">A0J61_06101</name>
</gene>
<feature type="compositionally biased region" description="Polar residues" evidence="1">
    <location>
        <begin position="386"/>
        <end position="408"/>
    </location>
</feature>
<feature type="compositionally biased region" description="Basic and acidic residues" evidence="1">
    <location>
        <begin position="194"/>
        <end position="204"/>
    </location>
</feature>
<evidence type="ECO:0000256" key="1">
    <source>
        <dbReference type="SAM" id="MobiDB-lite"/>
    </source>
</evidence>
<feature type="region of interest" description="Disordered" evidence="1">
    <location>
        <begin position="221"/>
        <end position="641"/>
    </location>
</feature>
<feature type="compositionally biased region" description="Low complexity" evidence="1">
    <location>
        <begin position="591"/>
        <end position="600"/>
    </location>
</feature>
<evidence type="ECO:0000313" key="2">
    <source>
        <dbReference type="EMBL" id="OBZ85843.1"/>
    </source>
</evidence>
<evidence type="ECO:0008006" key="4">
    <source>
        <dbReference type="Google" id="ProtNLM"/>
    </source>
</evidence>
<feature type="compositionally biased region" description="Acidic residues" evidence="1">
    <location>
        <begin position="45"/>
        <end position="78"/>
    </location>
</feature>
<feature type="compositionally biased region" description="Polar residues" evidence="1">
    <location>
        <begin position="23"/>
        <end position="34"/>
    </location>
</feature>
<evidence type="ECO:0000313" key="3">
    <source>
        <dbReference type="Proteomes" id="UP000093000"/>
    </source>
</evidence>
<feature type="compositionally biased region" description="Low complexity" evidence="1">
    <location>
        <begin position="803"/>
        <end position="820"/>
    </location>
</feature>
<reference evidence="2 3" key="1">
    <citation type="submission" date="2016-03" db="EMBL/GenBank/DDBJ databases">
        <title>Choanephora cucurbitarum.</title>
        <authorList>
            <person name="Min B."/>
            <person name="Park H."/>
            <person name="Park J.-H."/>
            <person name="Shin H.-D."/>
            <person name="Choi I.-G."/>
        </authorList>
    </citation>
    <scope>NUCLEOTIDE SEQUENCE [LARGE SCALE GENOMIC DNA]</scope>
    <source>
        <strain evidence="2 3">KUS-F28377</strain>
    </source>
</reference>
<feature type="compositionally biased region" description="Polar residues" evidence="1">
    <location>
        <begin position="566"/>
        <end position="590"/>
    </location>
</feature>
<feature type="compositionally biased region" description="Basic and acidic residues" evidence="1">
    <location>
        <begin position="857"/>
        <end position="871"/>
    </location>
</feature>
<feature type="compositionally biased region" description="Basic and acidic residues" evidence="1">
    <location>
        <begin position="497"/>
        <end position="510"/>
    </location>
</feature>
<feature type="region of interest" description="Disordered" evidence="1">
    <location>
        <begin position="1"/>
        <end position="132"/>
    </location>
</feature>
<dbReference type="STRING" id="101091.A0A1C7N9M8"/>
<feature type="compositionally biased region" description="Basic and acidic residues" evidence="1">
    <location>
        <begin position="376"/>
        <end position="385"/>
    </location>
</feature>
<feature type="region of interest" description="Disordered" evidence="1">
    <location>
        <begin position="691"/>
        <end position="772"/>
    </location>
</feature>
<feature type="compositionally biased region" description="Basic and acidic residues" evidence="1">
    <location>
        <begin position="694"/>
        <end position="711"/>
    </location>
</feature>
<feature type="compositionally biased region" description="Low complexity" evidence="1">
    <location>
        <begin position="1020"/>
        <end position="1047"/>
    </location>
</feature>
<feature type="compositionally biased region" description="Basic residues" evidence="1">
    <location>
        <begin position="1"/>
        <end position="10"/>
    </location>
</feature>
<proteinExistence type="predicted"/>
<feature type="compositionally biased region" description="Basic and acidic residues" evidence="1">
    <location>
        <begin position="107"/>
        <end position="132"/>
    </location>
</feature>
<feature type="region of interest" description="Disordered" evidence="1">
    <location>
        <begin position="976"/>
        <end position="1047"/>
    </location>
</feature>
<name>A0A1C7N9M8_9FUNG</name>